<comment type="caution">
    <text evidence="2">The sequence shown here is derived from an EMBL/GenBank/DDBJ whole genome shotgun (WGS) entry which is preliminary data.</text>
</comment>
<gene>
    <name evidence="2" type="primary">vrrA</name>
    <name evidence="2" type="ORF">P9271_06380</name>
</gene>
<evidence type="ECO:0000313" key="3">
    <source>
        <dbReference type="Proteomes" id="UP001342826"/>
    </source>
</evidence>
<accession>A0ABU6NUY8</accession>
<keyword evidence="3" id="KW-1185">Reference proteome</keyword>
<feature type="compositionally biased region" description="Acidic residues" evidence="1">
    <location>
        <begin position="176"/>
        <end position="193"/>
    </location>
</feature>
<evidence type="ECO:0000256" key="1">
    <source>
        <dbReference type="SAM" id="MobiDB-lite"/>
    </source>
</evidence>
<name>A0ABU6NUY8_9BACI</name>
<protein>
    <submittedName>
        <fullName evidence="2">VrrA/YqfQ family protein</fullName>
    </submittedName>
</protein>
<evidence type="ECO:0000313" key="2">
    <source>
        <dbReference type="EMBL" id="MED4400957.1"/>
    </source>
</evidence>
<reference evidence="2 3" key="1">
    <citation type="submission" date="2023-03" db="EMBL/GenBank/DDBJ databases">
        <title>Bacillus Genome Sequencing.</title>
        <authorList>
            <person name="Dunlap C."/>
        </authorList>
    </citation>
    <scope>NUCLEOTIDE SEQUENCE [LARGE SCALE GENOMIC DNA]</scope>
    <source>
        <strain evidence="2 3">NRS-1717</strain>
    </source>
</reference>
<organism evidence="2 3">
    <name type="scientific">Metabacillus fastidiosus</name>
    <dbReference type="NCBI Taxonomy" id="1458"/>
    <lineage>
        <taxon>Bacteria</taxon>
        <taxon>Bacillati</taxon>
        <taxon>Bacillota</taxon>
        <taxon>Bacilli</taxon>
        <taxon>Bacillales</taxon>
        <taxon>Bacillaceae</taxon>
        <taxon>Metabacillus</taxon>
    </lineage>
</organism>
<feature type="compositionally biased region" description="Acidic residues" evidence="1">
    <location>
        <begin position="135"/>
        <end position="155"/>
    </location>
</feature>
<feature type="region of interest" description="Disordered" evidence="1">
    <location>
        <begin position="135"/>
        <end position="217"/>
    </location>
</feature>
<dbReference type="EMBL" id="JARTFS010000005">
    <property type="protein sequence ID" value="MED4400957.1"/>
    <property type="molecule type" value="Genomic_DNA"/>
</dbReference>
<dbReference type="RefSeq" id="WP_328015012.1">
    <property type="nucleotide sequence ID" value="NZ_JARTFS010000005.1"/>
</dbReference>
<dbReference type="InterPro" id="IPR025571">
    <property type="entry name" value="YqfQ"/>
</dbReference>
<sequence>MFQQRPMPPMNNSRFFPPGRQMPMRGQPFGRQMPFQPVQSPRSGGGLKGILSRILPGNKGMPGGNTMFGAQEVSNAVNPSQGLKGIATPANISNILGNVQRVLGMAQQVTPIVQQYGPLVKNLPAMWKIYRELQNNDDETENSNESDNTSNDDETKDSKESAITSNNDEEKSEFSSDTETDENNTMELETSEDAIEKEIEYVQPPVKKGRSTPKMYI</sequence>
<dbReference type="Pfam" id="PF14181">
    <property type="entry name" value="YqfQ"/>
    <property type="match status" value="1"/>
</dbReference>
<proteinExistence type="predicted"/>
<dbReference type="Proteomes" id="UP001342826">
    <property type="component" value="Unassembled WGS sequence"/>
</dbReference>